<dbReference type="Proteomes" id="UP000595091">
    <property type="component" value="Chromosome"/>
</dbReference>
<dbReference type="AlphaFoldDB" id="A0A7M1KUC3"/>
<sequence>MTSEKVIGSIFFYKKRGISIIIKLITTIDRIGDSLKNKFINTTSELKDENIIFEDKVEEMTFKNIKSLVYFGKLDVNPQYCPACGCVKKGNSIVKNESKDQESR</sequence>
<protein>
    <submittedName>
        <fullName evidence="1">Uncharacterized protein</fullName>
    </submittedName>
</protein>
<evidence type="ECO:0000313" key="2">
    <source>
        <dbReference type="Proteomes" id="UP000595091"/>
    </source>
</evidence>
<proteinExistence type="predicted"/>
<organism evidence="1 2">
    <name type="scientific">Aerococcus urinaeequi</name>
    <dbReference type="NCBI Taxonomy" id="51665"/>
    <lineage>
        <taxon>Bacteria</taxon>
        <taxon>Bacillati</taxon>
        <taxon>Bacillota</taxon>
        <taxon>Bacilli</taxon>
        <taxon>Lactobacillales</taxon>
        <taxon>Aerococcaceae</taxon>
        <taxon>Aerococcus</taxon>
    </lineage>
</organism>
<dbReference type="RefSeq" id="WP_197558119.1">
    <property type="nucleotide sequence ID" value="NZ_CP063065.1"/>
</dbReference>
<gene>
    <name evidence="1" type="ORF">IMX20_06600</name>
</gene>
<name>A0A7M1KUC3_9LACT</name>
<evidence type="ECO:0000313" key="1">
    <source>
        <dbReference type="EMBL" id="QOQ78659.1"/>
    </source>
</evidence>
<accession>A0A7M1KUC3</accession>
<dbReference type="EMBL" id="CP063065">
    <property type="protein sequence ID" value="QOQ78659.1"/>
    <property type="molecule type" value="Genomic_DNA"/>
</dbReference>
<reference evidence="1 2" key="1">
    <citation type="submission" date="2020-10" db="EMBL/GenBank/DDBJ databases">
        <title>Plasmid carrying two tetracycline resistance determinant.</title>
        <authorList>
            <person name="Yang Q."/>
        </authorList>
    </citation>
    <scope>NUCLEOTIDE SEQUENCE [LARGE SCALE GENOMIC DNA]</scope>
    <source>
        <strain evidence="1 2">T43</strain>
    </source>
</reference>